<keyword evidence="3 9" id="KW-0479">Metal-binding</keyword>
<dbReference type="Pfam" id="PF08007">
    <property type="entry name" value="JmjC_2"/>
    <property type="match status" value="1"/>
</dbReference>
<reference evidence="11 12" key="1">
    <citation type="submission" date="2017-12" db="EMBL/GenBank/DDBJ databases">
        <title>High-resolution comparative analysis of great ape genomes.</title>
        <authorList>
            <person name="Pollen A."/>
            <person name="Hastie A."/>
            <person name="Hormozdiari F."/>
            <person name="Dougherty M."/>
            <person name="Liu R."/>
            <person name="Chaisson M."/>
            <person name="Hoppe E."/>
            <person name="Hill C."/>
            <person name="Pang A."/>
            <person name="Hillier L."/>
            <person name="Baker C."/>
            <person name="Armstrong J."/>
            <person name="Shendure J."/>
            <person name="Paten B."/>
            <person name="Wilson R."/>
            <person name="Chao H."/>
            <person name="Schneider V."/>
            <person name="Ventura M."/>
            <person name="Kronenberg Z."/>
            <person name="Murali S."/>
            <person name="Gordon D."/>
            <person name="Cantsilieris S."/>
            <person name="Munson K."/>
            <person name="Nelson B."/>
            <person name="Raja A."/>
            <person name="Underwood J."/>
            <person name="Diekhans M."/>
            <person name="Fiddes I."/>
            <person name="Haussler D."/>
            <person name="Eichler E."/>
        </authorList>
    </citation>
    <scope>NUCLEOTIDE SEQUENCE [LARGE SCALE GENOMIC DNA]</scope>
    <source>
        <strain evidence="11">Yerkes chimp pedigree #C0471</strain>
    </source>
</reference>
<dbReference type="GO" id="GO:0005730">
    <property type="term" value="C:nucleolus"/>
    <property type="evidence" value="ECO:0007669"/>
    <property type="project" value="UniProtKB-SubCell"/>
</dbReference>
<feature type="domain" description="JmjC" evidence="10">
    <location>
        <begin position="1"/>
        <end position="108"/>
    </location>
</feature>
<dbReference type="EC" id="1.14.11.-" evidence="9"/>
<evidence type="ECO:0000313" key="12">
    <source>
        <dbReference type="Proteomes" id="UP000236370"/>
    </source>
</evidence>
<dbReference type="Gene3D" id="2.60.120.650">
    <property type="entry name" value="Cupin"/>
    <property type="match status" value="1"/>
</dbReference>
<dbReference type="SUPFAM" id="SSF51197">
    <property type="entry name" value="Clavaminate synthase-like"/>
    <property type="match status" value="1"/>
</dbReference>
<comment type="caution">
    <text evidence="11">The sequence shown here is derived from an EMBL/GenBank/DDBJ whole genome shotgun (WGS) entry which is preliminary data.</text>
</comment>
<evidence type="ECO:0000256" key="8">
    <source>
        <dbReference type="ARBA" id="ARBA00049465"/>
    </source>
</evidence>
<organism evidence="11 12">
    <name type="scientific">Pan troglodytes</name>
    <name type="common">Chimpanzee</name>
    <dbReference type="NCBI Taxonomy" id="9598"/>
    <lineage>
        <taxon>Eukaryota</taxon>
        <taxon>Metazoa</taxon>
        <taxon>Chordata</taxon>
        <taxon>Craniata</taxon>
        <taxon>Vertebrata</taxon>
        <taxon>Euteleostomi</taxon>
        <taxon>Mammalia</taxon>
        <taxon>Eutheria</taxon>
        <taxon>Euarchontoglires</taxon>
        <taxon>Primates</taxon>
        <taxon>Haplorrhini</taxon>
        <taxon>Catarrhini</taxon>
        <taxon>Hominidae</taxon>
        <taxon>Pan</taxon>
    </lineage>
</organism>
<keyword evidence="4 9" id="KW-0408">Iron</keyword>
<dbReference type="GO" id="GO:0042254">
    <property type="term" value="P:ribosome biogenesis"/>
    <property type="evidence" value="ECO:0007669"/>
    <property type="project" value="UniProtKB-KW"/>
</dbReference>
<evidence type="ECO:0000256" key="4">
    <source>
        <dbReference type="ARBA" id="ARBA00023004"/>
    </source>
</evidence>
<feature type="non-terminal residue" evidence="11">
    <location>
        <position position="1"/>
    </location>
</feature>
<sequence length="108" mass="12193">ECYFGSLVGSNVYITPAGSQGLPPHYDDVEVFILQLEGEKHWRLYHPTVPLAREYSVEAEERIGRPVHEFMLKPGDLLYFPRGTIHQADTPAGLAHSTHVTISTYQNK</sequence>
<dbReference type="GO" id="GO:0005506">
    <property type="term" value="F:iron ion binding"/>
    <property type="evidence" value="ECO:0007669"/>
    <property type="project" value="UniProtKB-UniRule"/>
</dbReference>
<dbReference type="Proteomes" id="UP000236370">
    <property type="component" value="Unassembled WGS sequence"/>
</dbReference>
<comment type="catalytic activity">
    <reaction evidence="8">
        <text>L-histidyl-[protein] + 2-oxoglutarate + O2 = (3S)-3-hydroxy-L-histidyl-[protein] + succinate + CO2</text>
        <dbReference type="Rhea" id="RHEA:54256"/>
        <dbReference type="Rhea" id="RHEA-COMP:9745"/>
        <dbReference type="Rhea" id="RHEA-COMP:13840"/>
        <dbReference type="ChEBI" id="CHEBI:15379"/>
        <dbReference type="ChEBI" id="CHEBI:16526"/>
        <dbReference type="ChEBI" id="CHEBI:16810"/>
        <dbReference type="ChEBI" id="CHEBI:29979"/>
        <dbReference type="ChEBI" id="CHEBI:30031"/>
        <dbReference type="ChEBI" id="CHEBI:138021"/>
        <dbReference type="EC" id="1.14.11.79"/>
    </reaction>
</comment>
<dbReference type="EMBL" id="NBAG03000241">
    <property type="protein sequence ID" value="PNI64439.1"/>
    <property type="molecule type" value="Genomic_DNA"/>
</dbReference>
<dbReference type="PROSITE" id="PS51184">
    <property type="entry name" value="JMJC"/>
    <property type="match status" value="1"/>
</dbReference>
<evidence type="ECO:0000259" key="10">
    <source>
        <dbReference type="PROSITE" id="PS51184"/>
    </source>
</evidence>
<comment type="catalytic activity">
    <reaction evidence="7">
        <text>L-histidyl-[ribosomal protein uL15] + 2-oxoglutarate + O2 = (3S)-3-hydroxy-L-histidyl-[ribosomal protein uL15] + succinate + CO2</text>
        <dbReference type="Rhea" id="RHEA:54024"/>
        <dbReference type="Rhea" id="RHEA-COMP:13760"/>
        <dbReference type="Rhea" id="RHEA-COMP:13761"/>
        <dbReference type="ChEBI" id="CHEBI:15379"/>
        <dbReference type="ChEBI" id="CHEBI:16526"/>
        <dbReference type="ChEBI" id="CHEBI:16810"/>
        <dbReference type="ChEBI" id="CHEBI:29979"/>
        <dbReference type="ChEBI" id="CHEBI:30031"/>
        <dbReference type="ChEBI" id="CHEBI:138021"/>
    </reaction>
</comment>
<comment type="cofactor">
    <cofactor evidence="9">
        <name>Fe(2+)</name>
        <dbReference type="ChEBI" id="CHEBI:29033"/>
    </cofactor>
    <text evidence="9">Binds 1 Fe(2+) ion per subunit.</text>
</comment>
<protein>
    <recommendedName>
        <fullName evidence="9">Bifunctional lysine-specific demethylase and histidyl-hydroxylase</fullName>
        <ecNumber evidence="9">1.14.11.-</ecNumber>
    </recommendedName>
</protein>
<accession>A0A2J8MY45</accession>
<keyword evidence="9" id="KW-0560">Oxidoreductase</keyword>
<evidence type="ECO:0000256" key="6">
    <source>
        <dbReference type="ARBA" id="ARBA00046256"/>
    </source>
</evidence>
<evidence type="ECO:0000256" key="7">
    <source>
        <dbReference type="ARBA" id="ARBA00047687"/>
    </source>
</evidence>
<evidence type="ECO:0000256" key="3">
    <source>
        <dbReference type="ARBA" id="ARBA00022723"/>
    </source>
</evidence>
<evidence type="ECO:0000256" key="2">
    <source>
        <dbReference type="ARBA" id="ARBA00022517"/>
    </source>
</evidence>
<name>A0A2J8MY45_PANTR</name>
<comment type="similarity">
    <text evidence="5">Belongs to the ROX family. MINA53 subfamily.</text>
</comment>
<keyword evidence="9" id="KW-0805">Transcription regulation</keyword>
<keyword evidence="9" id="KW-0804">Transcription</keyword>
<proteinExistence type="inferred from homology"/>
<evidence type="ECO:0000313" key="11">
    <source>
        <dbReference type="EMBL" id="PNI64439.1"/>
    </source>
</evidence>
<evidence type="ECO:0000256" key="9">
    <source>
        <dbReference type="RuleBase" id="RU366061"/>
    </source>
</evidence>
<dbReference type="PANTHER" id="PTHR13096">
    <property type="entry name" value="MINA53 MYC INDUCED NUCLEAR ANTIGEN"/>
    <property type="match status" value="1"/>
</dbReference>
<evidence type="ECO:0000256" key="5">
    <source>
        <dbReference type="ARBA" id="ARBA00034314"/>
    </source>
</evidence>
<keyword evidence="9" id="KW-0539">Nucleus</keyword>
<dbReference type="InterPro" id="IPR039994">
    <property type="entry name" value="NO66-like"/>
</dbReference>
<dbReference type="PANTHER" id="PTHR13096:SF7">
    <property type="entry name" value="RIBOSOMAL OXYGENASE 2"/>
    <property type="match status" value="1"/>
</dbReference>
<dbReference type="InterPro" id="IPR003347">
    <property type="entry name" value="JmjC_dom"/>
</dbReference>
<gene>
    <name evidence="11" type="ORF">CK820_G0016419</name>
</gene>
<dbReference type="GO" id="GO:0036139">
    <property type="term" value="F:peptidyl-histidine dioxygenase activity"/>
    <property type="evidence" value="ECO:0007669"/>
    <property type="project" value="UniProtKB-EC"/>
</dbReference>
<evidence type="ECO:0000256" key="1">
    <source>
        <dbReference type="ARBA" id="ARBA00004604"/>
    </source>
</evidence>
<dbReference type="AlphaFoldDB" id="A0A2J8MY45"/>
<dbReference type="SMR" id="A0A2J8MY45"/>
<comment type="subcellular location">
    <subcellularLocation>
        <location evidence="1">Nucleus</location>
        <location evidence="1">Nucleolus</location>
    </subcellularLocation>
</comment>
<keyword evidence="9" id="KW-0223">Dioxygenase</keyword>
<comment type="function">
    <text evidence="6">Oxygenase that can act as both a histone lysine demethylase and a ribosomal histidine hydroxylase. Is involved in the demethylation of trimethylated 'Lys-9' on histone H3 (H3K9me3), leading to an increase in ribosomal RNA expression. Also catalyzes the hydroxylation of 60S ribosomal protein L27a on 'His-39'. May play an important role in cell growth and survival. May be involved in ribosome biogenesis, most likely during the assembly process of pre-ribosomal particles.</text>
</comment>
<keyword evidence="2" id="KW-0690">Ribosome biogenesis</keyword>